<feature type="region of interest" description="Disordered" evidence="1">
    <location>
        <begin position="1"/>
        <end position="22"/>
    </location>
</feature>
<dbReference type="GO" id="GO:0003700">
    <property type="term" value="F:DNA-binding transcription factor activity"/>
    <property type="evidence" value="ECO:0007669"/>
    <property type="project" value="InterPro"/>
</dbReference>
<evidence type="ECO:0000259" key="2">
    <source>
        <dbReference type="Pfam" id="PF12802"/>
    </source>
</evidence>
<dbReference type="EMBL" id="CP058579">
    <property type="protein sequence ID" value="QLG63138.1"/>
    <property type="molecule type" value="Genomic_DNA"/>
</dbReference>
<dbReference type="AlphaFoldDB" id="A0A7D5QC74"/>
<proteinExistence type="predicted"/>
<dbReference type="InterPro" id="IPR000835">
    <property type="entry name" value="HTH_MarR-typ"/>
</dbReference>
<dbReference type="Gene3D" id="1.10.10.10">
    <property type="entry name" value="Winged helix-like DNA-binding domain superfamily/Winged helix DNA-binding domain"/>
    <property type="match status" value="1"/>
</dbReference>
<dbReference type="RefSeq" id="WP_179269723.1">
    <property type="nucleotide sequence ID" value="NZ_CP058579.1"/>
</dbReference>
<dbReference type="Proteomes" id="UP000509626">
    <property type="component" value="Chromosome"/>
</dbReference>
<protein>
    <submittedName>
        <fullName evidence="3">MarR family transcriptional regulator</fullName>
    </submittedName>
</protein>
<sequence>MGVSDTEAVTAGEEGANGWDAVEDLPPSAKLVAKVLDYEDTLTQSELAEETLLPPRTVRYALSRLEDAGAVESRFSFSDARKRLYTLTL</sequence>
<gene>
    <name evidence="3" type="ORF">HUG12_15920</name>
</gene>
<feature type="domain" description="HTH marR-type" evidence="2">
    <location>
        <begin position="24"/>
        <end position="81"/>
    </location>
</feature>
<dbReference type="InterPro" id="IPR036388">
    <property type="entry name" value="WH-like_DNA-bd_sf"/>
</dbReference>
<organism evidence="3 4">
    <name type="scientific">Halorarum salinum</name>
    <dbReference type="NCBI Taxonomy" id="2743089"/>
    <lineage>
        <taxon>Archaea</taxon>
        <taxon>Methanobacteriati</taxon>
        <taxon>Methanobacteriota</taxon>
        <taxon>Stenosarchaea group</taxon>
        <taxon>Halobacteria</taxon>
        <taxon>Halobacteriales</taxon>
        <taxon>Haloferacaceae</taxon>
        <taxon>Halorarum</taxon>
    </lineage>
</organism>
<evidence type="ECO:0000313" key="4">
    <source>
        <dbReference type="Proteomes" id="UP000509626"/>
    </source>
</evidence>
<dbReference type="SUPFAM" id="SSF46785">
    <property type="entry name" value="Winged helix' DNA-binding domain"/>
    <property type="match status" value="1"/>
</dbReference>
<evidence type="ECO:0000256" key="1">
    <source>
        <dbReference type="SAM" id="MobiDB-lite"/>
    </source>
</evidence>
<dbReference type="CDD" id="cd00090">
    <property type="entry name" value="HTH_ARSR"/>
    <property type="match status" value="1"/>
</dbReference>
<name>A0A7D5QC74_9EURY</name>
<keyword evidence="4" id="KW-1185">Reference proteome</keyword>
<accession>A0A7D5QC74</accession>
<dbReference type="InterPro" id="IPR036390">
    <property type="entry name" value="WH_DNA-bd_sf"/>
</dbReference>
<dbReference type="GeneID" id="56038977"/>
<dbReference type="Pfam" id="PF12802">
    <property type="entry name" value="MarR_2"/>
    <property type="match status" value="1"/>
</dbReference>
<evidence type="ECO:0000313" key="3">
    <source>
        <dbReference type="EMBL" id="QLG63138.1"/>
    </source>
</evidence>
<reference evidence="3 4" key="1">
    <citation type="submission" date="2020-06" db="EMBL/GenBank/DDBJ databases">
        <title>NJ-3-1, isolated from saline soil.</title>
        <authorList>
            <person name="Cui H.L."/>
            <person name="Shi X."/>
        </authorList>
    </citation>
    <scope>NUCLEOTIDE SEQUENCE [LARGE SCALE GENOMIC DNA]</scope>
    <source>
        <strain evidence="3 4">NJ-3-1</strain>
    </source>
</reference>
<dbReference type="OrthoDB" id="350804at2157"/>
<dbReference type="KEGG" id="halu:HUG12_15920"/>
<dbReference type="InterPro" id="IPR011991">
    <property type="entry name" value="ArsR-like_HTH"/>
</dbReference>